<dbReference type="InterPro" id="IPR015655">
    <property type="entry name" value="PP2C"/>
</dbReference>
<dbReference type="CDD" id="cd00143">
    <property type="entry name" value="PP2Cc"/>
    <property type="match status" value="1"/>
</dbReference>
<proteinExistence type="predicted"/>
<name>A0LCE0_MAGMM</name>
<dbReference type="EMBL" id="CP000471">
    <property type="protein sequence ID" value="ABK45633.1"/>
    <property type="molecule type" value="Genomic_DNA"/>
</dbReference>
<dbReference type="SUPFAM" id="SSF81606">
    <property type="entry name" value="PP2C-like"/>
    <property type="match status" value="1"/>
</dbReference>
<dbReference type="HOGENOM" id="CLU_034545_0_3_5"/>
<keyword evidence="3" id="KW-1185">Reference proteome</keyword>
<dbReference type="KEGG" id="mgm:Mmc1_3143"/>
<dbReference type="GO" id="GO:0004722">
    <property type="term" value="F:protein serine/threonine phosphatase activity"/>
    <property type="evidence" value="ECO:0007669"/>
    <property type="project" value="InterPro"/>
</dbReference>
<dbReference type="PROSITE" id="PS51746">
    <property type="entry name" value="PPM_2"/>
    <property type="match status" value="1"/>
</dbReference>
<protein>
    <submittedName>
        <fullName evidence="2">Protein serine/threonine phosphatase</fullName>
    </submittedName>
</protein>
<gene>
    <name evidence="2" type="ordered locus">Mmc1_3143</name>
</gene>
<reference evidence="2 3" key="2">
    <citation type="journal article" date="2012" name="Int. J. Syst. Evol. Microbiol.">
        <title>Magnetococcus marinus gen. nov., sp. nov., a marine, magnetotactic bacterium that represents a novel lineage (Magnetococcaceae fam. nov.; Magnetococcales ord. nov.) at the base of the Alphaproteobacteria.</title>
        <authorList>
            <person name="Bazylinski D.A."/>
            <person name="Williams T.J."/>
            <person name="Lefevre C.T."/>
            <person name="Berg R.J."/>
            <person name="Zhang C.L."/>
            <person name="Bowser S.S."/>
            <person name="Dean A.J."/>
            <person name="Beveridge T.J."/>
        </authorList>
    </citation>
    <scope>NUCLEOTIDE SEQUENCE [LARGE SCALE GENOMIC DNA]</scope>
    <source>
        <strain evidence="3">ATCC BAA-1437 / JCM 17883 / MC-1</strain>
    </source>
</reference>
<dbReference type="InterPro" id="IPR001932">
    <property type="entry name" value="PPM-type_phosphatase-like_dom"/>
</dbReference>
<accession>A0LCE0</accession>
<dbReference type="SMART" id="SM00332">
    <property type="entry name" value="PP2Cc"/>
    <property type="match status" value="1"/>
</dbReference>
<dbReference type="Pfam" id="PF13672">
    <property type="entry name" value="PP2C_2"/>
    <property type="match status" value="1"/>
</dbReference>
<reference evidence="3" key="1">
    <citation type="journal article" date="2009" name="Appl. Environ. Microbiol.">
        <title>Complete genome sequence of the chemolithoautotrophic marine magnetotactic coccus strain MC-1.</title>
        <authorList>
            <person name="Schubbe S."/>
            <person name="Williams T.J."/>
            <person name="Xie G."/>
            <person name="Kiss H.E."/>
            <person name="Brettin T.S."/>
            <person name="Martinez D."/>
            <person name="Ross C.A."/>
            <person name="Schuler D."/>
            <person name="Cox B.L."/>
            <person name="Nealson K.H."/>
            <person name="Bazylinski D.A."/>
        </authorList>
    </citation>
    <scope>NUCLEOTIDE SEQUENCE [LARGE SCALE GENOMIC DNA]</scope>
    <source>
        <strain evidence="3">ATCC BAA-1437 / JCM 17883 / MC-1</strain>
    </source>
</reference>
<organism evidence="2 3">
    <name type="scientific">Magnetococcus marinus (strain ATCC BAA-1437 / JCM 17883 / MC-1)</name>
    <dbReference type="NCBI Taxonomy" id="156889"/>
    <lineage>
        <taxon>Bacteria</taxon>
        <taxon>Pseudomonadati</taxon>
        <taxon>Pseudomonadota</taxon>
        <taxon>Magnetococcia</taxon>
        <taxon>Magnetococcales</taxon>
        <taxon>Magnetococcaceae</taxon>
        <taxon>Magnetococcus</taxon>
    </lineage>
</organism>
<evidence type="ECO:0000313" key="3">
    <source>
        <dbReference type="Proteomes" id="UP000002586"/>
    </source>
</evidence>
<dbReference type="AlphaFoldDB" id="A0LCE0"/>
<dbReference type="SMART" id="SM00331">
    <property type="entry name" value="PP2C_SIG"/>
    <property type="match status" value="1"/>
</dbReference>
<dbReference type="InterPro" id="IPR036457">
    <property type="entry name" value="PPM-type-like_dom_sf"/>
</dbReference>
<feature type="domain" description="PPM-type phosphatase" evidence="1">
    <location>
        <begin position="3"/>
        <end position="262"/>
    </location>
</feature>
<dbReference type="PANTHER" id="PTHR47992">
    <property type="entry name" value="PROTEIN PHOSPHATASE"/>
    <property type="match status" value="1"/>
</dbReference>
<dbReference type="Gene3D" id="3.60.40.10">
    <property type="entry name" value="PPM-type phosphatase domain"/>
    <property type="match status" value="1"/>
</dbReference>
<sequence>MLCVGLTDVGCVRTLNEDSFRIVPELGLMVVSDGMGGHDSGEVASNLVVTALEFFLHERGEPTLPHGVAVAPSVEDDEDSPTLDELADPNAFCMREAVNYANSRVNRLNRERGYSEGAGMGATVVGMWLAEDAETGIIFHVGDSRLYLLRDEGLKPLTRDHSMYEQWKAFGSKGKAPSKNILTQAMGPTGAVAPDITLFEPRPGDVLLVCSDGLHGMVSEAAMAMVMAETNPDNLEAQAQVLVDLAKQAGGKDNVTVILAMVPEA</sequence>
<dbReference type="eggNOG" id="COG0631">
    <property type="taxonomic scope" value="Bacteria"/>
</dbReference>
<evidence type="ECO:0000313" key="2">
    <source>
        <dbReference type="EMBL" id="ABK45633.1"/>
    </source>
</evidence>
<dbReference type="Proteomes" id="UP000002586">
    <property type="component" value="Chromosome"/>
</dbReference>
<evidence type="ECO:0000259" key="1">
    <source>
        <dbReference type="PROSITE" id="PS51746"/>
    </source>
</evidence>
<dbReference type="STRING" id="156889.Mmc1_3143"/>